<keyword evidence="2" id="KW-1185">Reference proteome</keyword>
<protein>
    <submittedName>
        <fullName evidence="1">Uncharacterized protein</fullName>
    </submittedName>
</protein>
<proteinExistence type="predicted"/>
<reference evidence="1" key="1">
    <citation type="submission" date="2021-05" db="EMBL/GenBank/DDBJ databases">
        <authorList>
            <person name="Pan Q."/>
            <person name="Jouanno E."/>
            <person name="Zahm M."/>
            <person name="Klopp C."/>
            <person name="Cabau C."/>
            <person name="Louis A."/>
            <person name="Berthelot C."/>
            <person name="Parey E."/>
            <person name="Roest Crollius H."/>
            <person name="Montfort J."/>
            <person name="Robinson-Rechavi M."/>
            <person name="Bouchez O."/>
            <person name="Lampietro C."/>
            <person name="Lopez Roques C."/>
            <person name="Donnadieu C."/>
            <person name="Postlethwait J."/>
            <person name="Bobe J."/>
            <person name="Dillon D."/>
            <person name="Chandos A."/>
            <person name="von Hippel F."/>
            <person name="Guiguen Y."/>
        </authorList>
    </citation>
    <scope>NUCLEOTIDE SEQUENCE</scope>
    <source>
        <strain evidence="1">YG-Jan2019</strain>
    </source>
</reference>
<dbReference type="Proteomes" id="UP001157502">
    <property type="component" value="Chromosome 31"/>
</dbReference>
<name>A0ACC2F9I4_DALPE</name>
<gene>
    <name evidence="1" type="ORF">DPEC_G00319150</name>
</gene>
<dbReference type="EMBL" id="CM055758">
    <property type="protein sequence ID" value="KAJ7988006.1"/>
    <property type="molecule type" value="Genomic_DNA"/>
</dbReference>
<sequence length="142" mass="16113">MSTQSVPHPRVPIGSLTPTWCPISTGPGWERGQLWTYLPSAVTIPGVRKAELPAGRAIHQRMGLAFRLNILNIIIAGQRRRRSSHYYPPTPDPLQSFPSELLHARLALRDTGVETVWLRQNTGRNGRKVCSRWLSWQRPVLF</sequence>
<accession>A0ACC2F9I4</accession>
<evidence type="ECO:0000313" key="2">
    <source>
        <dbReference type="Proteomes" id="UP001157502"/>
    </source>
</evidence>
<evidence type="ECO:0000313" key="1">
    <source>
        <dbReference type="EMBL" id="KAJ7988006.1"/>
    </source>
</evidence>
<comment type="caution">
    <text evidence="1">The sequence shown here is derived from an EMBL/GenBank/DDBJ whole genome shotgun (WGS) entry which is preliminary data.</text>
</comment>
<organism evidence="1 2">
    <name type="scientific">Dallia pectoralis</name>
    <name type="common">Alaska blackfish</name>
    <dbReference type="NCBI Taxonomy" id="75939"/>
    <lineage>
        <taxon>Eukaryota</taxon>
        <taxon>Metazoa</taxon>
        <taxon>Chordata</taxon>
        <taxon>Craniata</taxon>
        <taxon>Vertebrata</taxon>
        <taxon>Euteleostomi</taxon>
        <taxon>Actinopterygii</taxon>
        <taxon>Neopterygii</taxon>
        <taxon>Teleostei</taxon>
        <taxon>Protacanthopterygii</taxon>
        <taxon>Esociformes</taxon>
        <taxon>Umbridae</taxon>
        <taxon>Dallia</taxon>
    </lineage>
</organism>